<sequence>MGADGETTDYYAKDVGLVKRVSMGEGYAVSSSLSELQQDAAYSATVRFYYPNLNENKLYYKDKTLSFKTNDITRKMLEDAYKEPVSDMVGLVFTEKVKINSLYLNDDGMVYLDLGKEFVTGMNAGTSYEAMVLQCVANTFGTYYGADRVVLTIDGGAYESGHVILEKGDYLTVATQGSIEIT</sequence>
<protein>
    <recommendedName>
        <fullName evidence="1">GerMN domain-containing protein</fullName>
    </recommendedName>
</protein>
<proteinExistence type="predicted"/>
<accession>A0A645BGZ7</accession>
<dbReference type="InterPro" id="IPR019606">
    <property type="entry name" value="GerMN"/>
</dbReference>
<organism evidence="2">
    <name type="scientific">bioreactor metagenome</name>
    <dbReference type="NCBI Taxonomy" id="1076179"/>
    <lineage>
        <taxon>unclassified sequences</taxon>
        <taxon>metagenomes</taxon>
        <taxon>ecological metagenomes</taxon>
    </lineage>
</organism>
<dbReference type="AlphaFoldDB" id="A0A645BGZ7"/>
<reference evidence="2" key="1">
    <citation type="submission" date="2019-08" db="EMBL/GenBank/DDBJ databases">
        <authorList>
            <person name="Kucharzyk K."/>
            <person name="Murdoch R.W."/>
            <person name="Higgins S."/>
            <person name="Loffler F."/>
        </authorList>
    </citation>
    <scope>NUCLEOTIDE SEQUENCE</scope>
</reference>
<dbReference type="SMART" id="SM00909">
    <property type="entry name" value="Germane"/>
    <property type="match status" value="1"/>
</dbReference>
<gene>
    <name evidence="2" type="ORF">SDC9_111429</name>
</gene>
<evidence type="ECO:0000259" key="1">
    <source>
        <dbReference type="SMART" id="SM00909"/>
    </source>
</evidence>
<feature type="domain" description="GerMN" evidence="1">
    <location>
        <begin position="74"/>
        <end position="162"/>
    </location>
</feature>
<dbReference type="EMBL" id="VSSQ01020011">
    <property type="protein sequence ID" value="MPM64542.1"/>
    <property type="molecule type" value="Genomic_DNA"/>
</dbReference>
<dbReference type="Pfam" id="PF10646">
    <property type="entry name" value="Germane"/>
    <property type="match status" value="1"/>
</dbReference>
<comment type="caution">
    <text evidence="2">The sequence shown here is derived from an EMBL/GenBank/DDBJ whole genome shotgun (WGS) entry which is preliminary data.</text>
</comment>
<evidence type="ECO:0000313" key="2">
    <source>
        <dbReference type="EMBL" id="MPM64542.1"/>
    </source>
</evidence>
<name>A0A645BGZ7_9ZZZZ</name>